<name>A0A4R6Z0B9_9GAMM</name>
<organism evidence="1 2">
    <name type="scientific">Tahibacter aquaticus</name>
    <dbReference type="NCBI Taxonomy" id="520092"/>
    <lineage>
        <taxon>Bacteria</taxon>
        <taxon>Pseudomonadati</taxon>
        <taxon>Pseudomonadota</taxon>
        <taxon>Gammaproteobacteria</taxon>
        <taxon>Lysobacterales</taxon>
        <taxon>Rhodanobacteraceae</taxon>
        <taxon>Tahibacter</taxon>
    </lineage>
</organism>
<proteinExistence type="predicted"/>
<keyword evidence="2" id="KW-1185">Reference proteome</keyword>
<gene>
    <name evidence="1" type="ORF">DFR29_10545</name>
</gene>
<comment type="caution">
    <text evidence="1">The sequence shown here is derived from an EMBL/GenBank/DDBJ whole genome shotgun (WGS) entry which is preliminary data.</text>
</comment>
<accession>A0A4R6Z0B9</accession>
<evidence type="ECO:0000313" key="1">
    <source>
        <dbReference type="EMBL" id="TDR44864.1"/>
    </source>
</evidence>
<reference evidence="1 2" key="1">
    <citation type="submission" date="2019-03" db="EMBL/GenBank/DDBJ databases">
        <title>Genomic Encyclopedia of Type Strains, Phase IV (KMG-IV): sequencing the most valuable type-strain genomes for metagenomic binning, comparative biology and taxonomic classification.</title>
        <authorList>
            <person name="Goeker M."/>
        </authorList>
    </citation>
    <scope>NUCLEOTIDE SEQUENCE [LARGE SCALE GENOMIC DNA]</scope>
    <source>
        <strain evidence="1 2">DSM 21667</strain>
    </source>
</reference>
<evidence type="ECO:0000313" key="2">
    <source>
        <dbReference type="Proteomes" id="UP000295293"/>
    </source>
</evidence>
<dbReference type="EMBL" id="SNZH01000005">
    <property type="protein sequence ID" value="TDR44864.1"/>
    <property type="molecule type" value="Genomic_DNA"/>
</dbReference>
<dbReference type="RefSeq" id="WP_208113554.1">
    <property type="nucleotide sequence ID" value="NZ_SNZH01000005.1"/>
</dbReference>
<dbReference type="Proteomes" id="UP000295293">
    <property type="component" value="Unassembled WGS sequence"/>
</dbReference>
<dbReference type="AlphaFoldDB" id="A0A4R6Z0B9"/>
<protein>
    <submittedName>
        <fullName evidence="1">Uncharacterized protein</fullName>
    </submittedName>
</protein>
<sequence length="92" mass="10258">MTLKAGSVADFANSLAADMEQAMRDEWLAAKNTPLPDAGEKDRRLLLVAIARGLFTFLKNHEDALALRITLREDNNLGTDETFRVTQLELNL</sequence>